<evidence type="ECO:0000313" key="2">
    <source>
        <dbReference type="Proteomes" id="UP000199202"/>
    </source>
</evidence>
<protein>
    <submittedName>
        <fullName evidence="1">Uncharacterized protein</fullName>
    </submittedName>
</protein>
<dbReference type="Proteomes" id="UP000199202">
    <property type="component" value="Unassembled WGS sequence"/>
</dbReference>
<keyword evidence="2" id="KW-1185">Reference proteome</keyword>
<dbReference type="AlphaFoldDB" id="A0A1G9LQV3"/>
<proteinExistence type="predicted"/>
<reference evidence="1 2" key="1">
    <citation type="submission" date="2016-10" db="EMBL/GenBank/DDBJ databases">
        <authorList>
            <person name="de Groot N.N."/>
        </authorList>
    </citation>
    <scope>NUCLEOTIDE SEQUENCE [LARGE SCALE GENOMIC DNA]</scope>
    <source>
        <strain evidence="1 2">CGMCC 4.6533</strain>
    </source>
</reference>
<dbReference type="EMBL" id="FNDJ01000028">
    <property type="protein sequence ID" value="SDL64121.1"/>
    <property type="molecule type" value="Genomic_DNA"/>
</dbReference>
<accession>A0A1G9LQV3</accession>
<gene>
    <name evidence="1" type="ORF">SAMN05421869_12884</name>
</gene>
<evidence type="ECO:0000313" key="1">
    <source>
        <dbReference type="EMBL" id="SDL64121.1"/>
    </source>
</evidence>
<name>A0A1G9LQV3_9ACTN</name>
<sequence length="157" mass="17671">MWAIYGSRVNRLKMLDDIANDIILPREVWEIAHLLLTQSLLAKRQQEARRAVLATAEFEAVLAPQEAALRRSIEGTMERVVIVEEYARRVQEADAALLAQEMLGDNDQYRNLLARTDDVEGMRQLTYQAVAASEVLAKSVRDAIEVGQMLIPPEVSP</sequence>
<organism evidence="1 2">
    <name type="scientific">Nonomuraea jiangxiensis</name>
    <dbReference type="NCBI Taxonomy" id="633440"/>
    <lineage>
        <taxon>Bacteria</taxon>
        <taxon>Bacillati</taxon>
        <taxon>Actinomycetota</taxon>
        <taxon>Actinomycetes</taxon>
        <taxon>Streptosporangiales</taxon>
        <taxon>Streptosporangiaceae</taxon>
        <taxon>Nonomuraea</taxon>
    </lineage>
</organism>